<evidence type="ECO:0000313" key="1">
    <source>
        <dbReference type="EMBL" id="RSK63191.1"/>
    </source>
</evidence>
<evidence type="ECO:0000313" key="2">
    <source>
        <dbReference type="Proteomes" id="UP000276389"/>
    </source>
</evidence>
<gene>
    <name evidence="1" type="ORF">EJE24_22715</name>
</gene>
<dbReference type="Proteomes" id="UP000276389">
    <property type="component" value="Unassembled WGS sequence"/>
</dbReference>
<proteinExistence type="predicted"/>
<reference evidence="1 2" key="1">
    <citation type="submission" date="2018-12" db="EMBL/GenBank/DDBJ databases">
        <title>The Genome Submission of two Enterobacter spp. strains.</title>
        <authorList>
            <person name="Wu W."/>
            <person name="Wei L."/>
            <person name="Feng Y."/>
            <person name="Zong Z."/>
        </authorList>
    </citation>
    <scope>NUCLEOTIDE SEQUENCE [LARGE SCALE GENOMIC DNA]</scope>
    <source>
        <strain evidence="1 2">WCHEHu045002</strain>
    </source>
</reference>
<dbReference type="AlphaFoldDB" id="A0A3R9PPF7"/>
<name>A0A3R9PPF7_9ENTR</name>
<dbReference type="EMBL" id="RWHU01000012">
    <property type="protein sequence ID" value="RSK63191.1"/>
    <property type="molecule type" value="Genomic_DNA"/>
</dbReference>
<protein>
    <submittedName>
        <fullName evidence="1">Uncharacterized protein</fullName>
    </submittedName>
</protein>
<comment type="caution">
    <text evidence="1">The sequence shown here is derived from an EMBL/GenBank/DDBJ whole genome shotgun (WGS) entry which is preliminary data.</text>
</comment>
<accession>A0A3R9PPF7</accession>
<organism evidence="1 2">
    <name type="scientific">Enterobacter huaxiensis</name>
    <dbReference type="NCBI Taxonomy" id="2494702"/>
    <lineage>
        <taxon>Bacteria</taxon>
        <taxon>Pseudomonadati</taxon>
        <taxon>Pseudomonadota</taxon>
        <taxon>Gammaproteobacteria</taxon>
        <taxon>Enterobacterales</taxon>
        <taxon>Enterobacteriaceae</taxon>
        <taxon>Enterobacter</taxon>
    </lineage>
</organism>
<sequence length="131" mass="14929">MVQGKDDIAANYVFDFDDEGYSNAFGKGKPREIRGNLHLATDFFPVITHHLDGKISVKLFGGDTRYEQWSRYYRVSSINQIRIDPVVYLNKIVTITPPNPPPGDLNITYPDGSTGKAPYIYPDYKKLLLMR</sequence>